<protein>
    <recommendedName>
        <fullName evidence="1">F-box domain-containing protein</fullName>
    </recommendedName>
</protein>
<dbReference type="Gene3D" id="1.20.1280.50">
    <property type="match status" value="1"/>
</dbReference>
<dbReference type="PROSITE" id="PS50181">
    <property type="entry name" value="FBOX"/>
    <property type="match status" value="1"/>
</dbReference>
<dbReference type="InterPro" id="IPR053781">
    <property type="entry name" value="F-box_AtFBL13-like"/>
</dbReference>
<name>A0A7J0FJZ7_9ERIC</name>
<dbReference type="CDD" id="cd22160">
    <property type="entry name" value="F-box_AtFBL13-like"/>
    <property type="match status" value="1"/>
</dbReference>
<dbReference type="InterPro" id="IPR036047">
    <property type="entry name" value="F-box-like_dom_sf"/>
</dbReference>
<dbReference type="Proteomes" id="UP000585474">
    <property type="component" value="Unassembled WGS sequence"/>
</dbReference>
<comment type="caution">
    <text evidence="2">The sequence shown here is derived from an EMBL/GenBank/DDBJ whole genome shotgun (WGS) entry which is preliminary data.</text>
</comment>
<sequence length="459" mass="52407">MASTSALPNKRKGVVDPVSEAPLMKASLSRKTHCLEDRLSNLPDEILVSIVSRLKLKQQARTSVLARSWRHLWTFTRSLKFAIRKRIKFYQNTGHVKLDVGNFSSGWVNQALELHRGETIAEMSIKFSLHDESFEHVVDGWISFAFQKRVKRLELDFSSGWLQGRQNYLFNAKRLQNYRLDSLLSLNICGATVTGEDLEYILSVCPFLEELAVSCSRSLVNFTVTGRSLKIKYLQIYTHDLESLNIHDVNLVAFRYCGPKTSISFKNTLCLVNAAFSGLYASYVVKKLIKVMSSLPQLEVLSLDLCGYFKNFICFPEFPMLRNLRELELKLIRLVSSVRLCRNLLRASPLLSRLRIAFLDLRETKEDVKRLQRGHEHPHKFLKVFELIGFVGCEVDLGIAWCVLGSAVALGQITIDTRKPEKLFPQDPDEKKAARARARARARQYLETSLTLGTKLVIH</sequence>
<dbReference type="InterPro" id="IPR055357">
    <property type="entry name" value="LRR_At1g61320_AtMIF1"/>
</dbReference>
<dbReference type="InterPro" id="IPR001810">
    <property type="entry name" value="F-box_dom"/>
</dbReference>
<reference evidence="2 3" key="1">
    <citation type="submission" date="2019-07" db="EMBL/GenBank/DDBJ databases">
        <title>De Novo Assembly of kiwifruit Actinidia rufa.</title>
        <authorList>
            <person name="Sugita-Konishi S."/>
            <person name="Sato K."/>
            <person name="Mori E."/>
            <person name="Abe Y."/>
            <person name="Kisaki G."/>
            <person name="Hamano K."/>
            <person name="Suezawa K."/>
            <person name="Otani M."/>
            <person name="Fukuda T."/>
            <person name="Manabe T."/>
            <person name="Gomi K."/>
            <person name="Tabuchi M."/>
            <person name="Akimitsu K."/>
            <person name="Kataoka I."/>
        </authorList>
    </citation>
    <scope>NUCLEOTIDE SEQUENCE [LARGE SCALE GENOMIC DNA]</scope>
    <source>
        <strain evidence="3">cv. Fuchu</strain>
    </source>
</reference>
<dbReference type="OrthoDB" id="1611426at2759"/>
<dbReference type="Gene3D" id="3.80.10.10">
    <property type="entry name" value="Ribonuclease Inhibitor"/>
    <property type="match status" value="1"/>
</dbReference>
<dbReference type="PANTHER" id="PTHR34145:SF79">
    <property type="entry name" value="F-BOX DOMAIN, FBD DOMAIN, LEUCINE-RICH REPEAT DOMAIN SUPERFAMILY"/>
    <property type="match status" value="1"/>
</dbReference>
<organism evidence="2 3">
    <name type="scientific">Actinidia rufa</name>
    <dbReference type="NCBI Taxonomy" id="165716"/>
    <lineage>
        <taxon>Eukaryota</taxon>
        <taxon>Viridiplantae</taxon>
        <taxon>Streptophyta</taxon>
        <taxon>Embryophyta</taxon>
        <taxon>Tracheophyta</taxon>
        <taxon>Spermatophyta</taxon>
        <taxon>Magnoliopsida</taxon>
        <taxon>eudicotyledons</taxon>
        <taxon>Gunneridae</taxon>
        <taxon>Pentapetalae</taxon>
        <taxon>asterids</taxon>
        <taxon>Ericales</taxon>
        <taxon>Actinidiaceae</taxon>
        <taxon>Actinidia</taxon>
    </lineage>
</organism>
<gene>
    <name evidence="2" type="ORF">Acr_13g0001670</name>
</gene>
<dbReference type="InterPro" id="IPR053772">
    <property type="entry name" value="At1g61320/At1g61330-like"/>
</dbReference>
<proteinExistence type="predicted"/>
<dbReference type="SUPFAM" id="SSF52047">
    <property type="entry name" value="RNI-like"/>
    <property type="match status" value="1"/>
</dbReference>
<dbReference type="AlphaFoldDB" id="A0A7J0FJZ7"/>
<evidence type="ECO:0000313" key="3">
    <source>
        <dbReference type="Proteomes" id="UP000585474"/>
    </source>
</evidence>
<dbReference type="SUPFAM" id="SSF81383">
    <property type="entry name" value="F-box domain"/>
    <property type="match status" value="1"/>
</dbReference>
<dbReference type="InterPro" id="IPR032675">
    <property type="entry name" value="LRR_dom_sf"/>
</dbReference>
<feature type="domain" description="F-box" evidence="1">
    <location>
        <begin position="36"/>
        <end position="72"/>
    </location>
</feature>
<accession>A0A7J0FJZ7</accession>
<evidence type="ECO:0000313" key="2">
    <source>
        <dbReference type="EMBL" id="GFY98766.1"/>
    </source>
</evidence>
<dbReference type="EMBL" id="BJWL01000013">
    <property type="protein sequence ID" value="GFY98766.1"/>
    <property type="molecule type" value="Genomic_DNA"/>
</dbReference>
<dbReference type="PANTHER" id="PTHR34145">
    <property type="entry name" value="OS02G0105600 PROTEIN"/>
    <property type="match status" value="1"/>
</dbReference>
<evidence type="ECO:0000259" key="1">
    <source>
        <dbReference type="PROSITE" id="PS50181"/>
    </source>
</evidence>
<keyword evidence="3" id="KW-1185">Reference proteome</keyword>
<dbReference type="Pfam" id="PF00646">
    <property type="entry name" value="F-box"/>
    <property type="match status" value="1"/>
</dbReference>
<dbReference type="Pfam" id="PF23622">
    <property type="entry name" value="LRR_At1g61320_AtMIF1"/>
    <property type="match status" value="1"/>
</dbReference>